<feature type="transmembrane region" description="Helical" evidence="10">
    <location>
        <begin position="95"/>
        <end position="117"/>
    </location>
</feature>
<protein>
    <recommendedName>
        <fullName evidence="10">Odorant receptor</fullName>
    </recommendedName>
</protein>
<keyword evidence="12" id="KW-1185">Reference proteome</keyword>
<dbReference type="PANTHER" id="PTHR21137">
    <property type="entry name" value="ODORANT RECEPTOR"/>
    <property type="match status" value="1"/>
</dbReference>
<evidence type="ECO:0000313" key="12">
    <source>
        <dbReference type="Proteomes" id="UP001627154"/>
    </source>
</evidence>
<dbReference type="InterPro" id="IPR004117">
    <property type="entry name" value="7tm6_olfct_rcpt"/>
</dbReference>
<comment type="similarity">
    <text evidence="10">Belongs to the insect chemoreceptor superfamily. Heteromeric odorant receptor channel (TC 1.A.69) family.</text>
</comment>
<comment type="caution">
    <text evidence="10">Lacks conserved residue(s) required for the propagation of feature annotation.</text>
</comment>
<gene>
    <name evidence="11" type="ORF">TKK_007967</name>
</gene>
<feature type="transmembrane region" description="Helical" evidence="10">
    <location>
        <begin position="224"/>
        <end position="245"/>
    </location>
</feature>
<accession>A0ABD2X0U5</accession>
<proteinExistence type="inferred from homology"/>
<feature type="transmembrane region" description="Helical" evidence="10">
    <location>
        <begin position="155"/>
        <end position="177"/>
    </location>
</feature>
<evidence type="ECO:0000256" key="9">
    <source>
        <dbReference type="ARBA" id="ARBA00023224"/>
    </source>
</evidence>
<dbReference type="AlphaFoldDB" id="A0ABD2X0U5"/>
<evidence type="ECO:0000256" key="10">
    <source>
        <dbReference type="RuleBase" id="RU351113"/>
    </source>
</evidence>
<keyword evidence="4 10" id="KW-0812">Transmembrane</keyword>
<evidence type="ECO:0000256" key="2">
    <source>
        <dbReference type="ARBA" id="ARBA00022475"/>
    </source>
</evidence>
<dbReference type="Pfam" id="PF02949">
    <property type="entry name" value="7tm_6"/>
    <property type="match status" value="1"/>
</dbReference>
<keyword evidence="3 10" id="KW-0716">Sensory transduction</keyword>
<dbReference type="GO" id="GO:0007165">
    <property type="term" value="P:signal transduction"/>
    <property type="evidence" value="ECO:0007669"/>
    <property type="project" value="UniProtKB-KW"/>
</dbReference>
<evidence type="ECO:0000256" key="6">
    <source>
        <dbReference type="ARBA" id="ARBA00022989"/>
    </source>
</evidence>
<evidence type="ECO:0000256" key="7">
    <source>
        <dbReference type="ARBA" id="ARBA00023136"/>
    </source>
</evidence>
<sequence>MTFRLSVEALIGKRRVVGAPMEIEAEYSKLTWPMRTVMSSFSYWPGREREEKNPGKRSWSRLLHKFHRGVVNASMLVLTLGGSSEIVHLGRSADINDLIECCLIVSTAYLALLRILVFATHATSMSRIVETMRNDWTDNYRDDADKALLRDRCLWYYKLVNFYICSVIFAFLSFTISPYMELMLHKDDGPMLLPFRGYYFFNLSSVSRTEFNGIYLLNSMAGFFACGTIAGASSFSLIAAVHGAAKFTIVQKHFESIEWKSRQQVKRCVRHHQDCIKFADDVENSINILVLGQFVMSTCLLCLAGFQFTTMLRDRGRCMKYLSFLQAATTNLFFYSIAAQALQTESLEVAEAIFRSKWIGSRSSYEIRMIIMRSRKACKITAGKFYELSLESFLKVLSSSFSYFTVLFTAKYDGV</sequence>
<comment type="subcellular location">
    <subcellularLocation>
        <location evidence="1 10">Cell membrane</location>
        <topology evidence="1 10">Multi-pass membrane protein</topology>
    </subcellularLocation>
</comment>
<evidence type="ECO:0000256" key="8">
    <source>
        <dbReference type="ARBA" id="ARBA00023170"/>
    </source>
</evidence>
<keyword evidence="6 10" id="KW-1133">Transmembrane helix</keyword>
<dbReference type="EMBL" id="JBJJXI010000059">
    <property type="protein sequence ID" value="KAL3398867.1"/>
    <property type="molecule type" value="Genomic_DNA"/>
</dbReference>
<keyword evidence="2" id="KW-1003">Cell membrane</keyword>
<reference evidence="11 12" key="1">
    <citation type="journal article" date="2024" name="bioRxiv">
        <title>A reference genome for Trichogramma kaykai: A tiny desert-dwelling parasitoid wasp with competing sex-ratio distorters.</title>
        <authorList>
            <person name="Culotta J."/>
            <person name="Lindsey A.R."/>
        </authorList>
    </citation>
    <scope>NUCLEOTIDE SEQUENCE [LARGE SCALE GENOMIC DNA]</scope>
    <source>
        <strain evidence="11 12">KSX58</strain>
    </source>
</reference>
<evidence type="ECO:0000256" key="5">
    <source>
        <dbReference type="ARBA" id="ARBA00022725"/>
    </source>
</evidence>
<dbReference type="GO" id="GO:0007608">
    <property type="term" value="P:sensory perception of smell"/>
    <property type="evidence" value="ECO:0007669"/>
    <property type="project" value="UniProtKB-KW"/>
</dbReference>
<name>A0ABD2X0U5_9HYME</name>
<feature type="transmembrane region" description="Helical" evidence="10">
    <location>
        <begin position="286"/>
        <end position="306"/>
    </location>
</feature>
<keyword evidence="7 10" id="KW-0472">Membrane</keyword>
<organism evidence="11 12">
    <name type="scientific">Trichogramma kaykai</name>
    <dbReference type="NCBI Taxonomy" id="54128"/>
    <lineage>
        <taxon>Eukaryota</taxon>
        <taxon>Metazoa</taxon>
        <taxon>Ecdysozoa</taxon>
        <taxon>Arthropoda</taxon>
        <taxon>Hexapoda</taxon>
        <taxon>Insecta</taxon>
        <taxon>Pterygota</taxon>
        <taxon>Neoptera</taxon>
        <taxon>Endopterygota</taxon>
        <taxon>Hymenoptera</taxon>
        <taxon>Apocrita</taxon>
        <taxon>Proctotrupomorpha</taxon>
        <taxon>Chalcidoidea</taxon>
        <taxon>Trichogrammatidae</taxon>
        <taxon>Trichogramma</taxon>
    </lineage>
</organism>
<keyword evidence="5 10" id="KW-0552">Olfaction</keyword>
<evidence type="ECO:0000313" key="11">
    <source>
        <dbReference type="EMBL" id="KAL3398867.1"/>
    </source>
</evidence>
<keyword evidence="8 10" id="KW-0675">Receptor</keyword>
<evidence type="ECO:0000256" key="1">
    <source>
        <dbReference type="ARBA" id="ARBA00004651"/>
    </source>
</evidence>
<evidence type="ECO:0000256" key="3">
    <source>
        <dbReference type="ARBA" id="ARBA00022606"/>
    </source>
</evidence>
<dbReference type="Proteomes" id="UP001627154">
    <property type="component" value="Unassembled WGS sequence"/>
</dbReference>
<dbReference type="PANTHER" id="PTHR21137:SF35">
    <property type="entry name" value="ODORANT RECEPTOR 19A-RELATED"/>
    <property type="match status" value="1"/>
</dbReference>
<comment type="caution">
    <text evidence="11">The sequence shown here is derived from an EMBL/GenBank/DDBJ whole genome shotgun (WGS) entry which is preliminary data.</text>
</comment>
<keyword evidence="9 10" id="KW-0807">Transducer</keyword>
<evidence type="ECO:0000256" key="4">
    <source>
        <dbReference type="ARBA" id="ARBA00022692"/>
    </source>
</evidence>
<dbReference type="GO" id="GO:0005886">
    <property type="term" value="C:plasma membrane"/>
    <property type="evidence" value="ECO:0007669"/>
    <property type="project" value="UniProtKB-SubCell"/>
</dbReference>